<organism evidence="2 3">
    <name type="scientific">Rubripirellula tenax</name>
    <dbReference type="NCBI Taxonomy" id="2528015"/>
    <lineage>
        <taxon>Bacteria</taxon>
        <taxon>Pseudomonadati</taxon>
        <taxon>Planctomycetota</taxon>
        <taxon>Planctomycetia</taxon>
        <taxon>Pirellulales</taxon>
        <taxon>Pirellulaceae</taxon>
        <taxon>Rubripirellula</taxon>
    </lineage>
</organism>
<evidence type="ECO:0000313" key="3">
    <source>
        <dbReference type="Proteomes" id="UP000318288"/>
    </source>
</evidence>
<protein>
    <submittedName>
        <fullName evidence="2">Uncharacterized protein</fullName>
    </submittedName>
</protein>
<feature type="region of interest" description="Disordered" evidence="1">
    <location>
        <begin position="1"/>
        <end position="35"/>
    </location>
</feature>
<feature type="compositionally biased region" description="Polar residues" evidence="1">
    <location>
        <begin position="116"/>
        <end position="126"/>
    </location>
</feature>
<dbReference type="Proteomes" id="UP000318288">
    <property type="component" value="Unassembled WGS sequence"/>
</dbReference>
<evidence type="ECO:0000256" key="1">
    <source>
        <dbReference type="SAM" id="MobiDB-lite"/>
    </source>
</evidence>
<dbReference type="EMBL" id="SJPW01000002">
    <property type="protein sequence ID" value="TWU58792.1"/>
    <property type="molecule type" value="Genomic_DNA"/>
</dbReference>
<dbReference type="AlphaFoldDB" id="A0A5C6FDH4"/>
<accession>A0A5C6FDH4</accession>
<reference evidence="2 3" key="1">
    <citation type="submission" date="2019-02" db="EMBL/GenBank/DDBJ databases">
        <title>Deep-cultivation of Planctomycetes and their phenomic and genomic characterization uncovers novel biology.</title>
        <authorList>
            <person name="Wiegand S."/>
            <person name="Jogler M."/>
            <person name="Boedeker C."/>
            <person name="Pinto D."/>
            <person name="Vollmers J."/>
            <person name="Rivas-Marin E."/>
            <person name="Kohn T."/>
            <person name="Peeters S.H."/>
            <person name="Heuer A."/>
            <person name="Rast P."/>
            <person name="Oberbeckmann S."/>
            <person name="Bunk B."/>
            <person name="Jeske O."/>
            <person name="Meyerdierks A."/>
            <person name="Storesund J.E."/>
            <person name="Kallscheuer N."/>
            <person name="Luecker S."/>
            <person name="Lage O.M."/>
            <person name="Pohl T."/>
            <person name="Merkel B.J."/>
            <person name="Hornburger P."/>
            <person name="Mueller R.-W."/>
            <person name="Bruemmer F."/>
            <person name="Labrenz M."/>
            <person name="Spormann A.M."/>
            <person name="Op Den Camp H."/>
            <person name="Overmann J."/>
            <person name="Amann R."/>
            <person name="Jetten M.S.M."/>
            <person name="Mascher T."/>
            <person name="Medema M.H."/>
            <person name="Devos D.P."/>
            <person name="Kaster A.-K."/>
            <person name="Ovreas L."/>
            <person name="Rohde M."/>
            <person name="Galperin M.Y."/>
            <person name="Jogler C."/>
        </authorList>
    </citation>
    <scope>NUCLEOTIDE SEQUENCE [LARGE SCALE GENOMIC DNA]</scope>
    <source>
        <strain evidence="2 3">Poly51</strain>
    </source>
</reference>
<name>A0A5C6FDH4_9BACT</name>
<proteinExistence type="predicted"/>
<gene>
    <name evidence="2" type="ORF">Poly51_15720</name>
</gene>
<feature type="region of interest" description="Disordered" evidence="1">
    <location>
        <begin position="101"/>
        <end position="136"/>
    </location>
</feature>
<keyword evidence="3" id="KW-1185">Reference proteome</keyword>
<feature type="compositionally biased region" description="Basic and acidic residues" evidence="1">
    <location>
        <begin position="11"/>
        <end position="27"/>
    </location>
</feature>
<evidence type="ECO:0000313" key="2">
    <source>
        <dbReference type="EMBL" id="TWU58792.1"/>
    </source>
</evidence>
<comment type="caution">
    <text evidence="2">The sequence shown here is derived from an EMBL/GenBank/DDBJ whole genome shotgun (WGS) entry which is preliminary data.</text>
</comment>
<sequence>MNSEATGGSVREADASRVEKTPSDRDQQVQPRALVQQSAYRIEPILGLRARYPPGSSPVIDDYLQRRSPSCLITPNYASRHDWLGDSADARCLTKRPTVHSIRATQSTDDAAMRQSPPSTGLNSRPSPLKGRLGNRAGQGTVTAHLAPLDCGAPSLLFSIGTYFD</sequence>